<dbReference type="EMBL" id="SJST01000007">
    <property type="protein sequence ID" value="TCD12301.1"/>
    <property type="molecule type" value="Genomic_DNA"/>
</dbReference>
<evidence type="ECO:0000256" key="1">
    <source>
        <dbReference type="ARBA" id="ARBA00023015"/>
    </source>
</evidence>
<evidence type="ECO:0000313" key="6">
    <source>
        <dbReference type="Proteomes" id="UP000291301"/>
    </source>
</evidence>
<gene>
    <name evidence="5" type="ORF">E0D97_14875</name>
</gene>
<keyword evidence="3" id="KW-0804">Transcription</keyword>
<feature type="domain" description="HTH lacI-type" evidence="4">
    <location>
        <begin position="6"/>
        <end position="60"/>
    </location>
</feature>
<dbReference type="AlphaFoldDB" id="A0A4R0P8J8"/>
<dbReference type="SMART" id="SM00354">
    <property type="entry name" value="HTH_LACI"/>
    <property type="match status" value="1"/>
</dbReference>
<dbReference type="Gene3D" id="3.40.50.2300">
    <property type="match status" value="2"/>
</dbReference>
<evidence type="ECO:0000256" key="2">
    <source>
        <dbReference type="ARBA" id="ARBA00023125"/>
    </source>
</evidence>
<dbReference type="Pfam" id="PF00356">
    <property type="entry name" value="LacI"/>
    <property type="match status" value="1"/>
</dbReference>
<protein>
    <submittedName>
        <fullName evidence="5">LacI family transcriptional regulator</fullName>
    </submittedName>
</protein>
<accession>A0A4R0P8J8</accession>
<dbReference type="PANTHER" id="PTHR30146">
    <property type="entry name" value="LACI-RELATED TRANSCRIPTIONAL REPRESSOR"/>
    <property type="match status" value="1"/>
</dbReference>
<dbReference type="SUPFAM" id="SSF53822">
    <property type="entry name" value="Periplasmic binding protein-like I"/>
    <property type="match status" value="1"/>
</dbReference>
<dbReference type="GO" id="GO:0000976">
    <property type="term" value="F:transcription cis-regulatory region binding"/>
    <property type="evidence" value="ECO:0007669"/>
    <property type="project" value="TreeGrafter"/>
</dbReference>
<dbReference type="Gene3D" id="1.10.260.40">
    <property type="entry name" value="lambda repressor-like DNA-binding domains"/>
    <property type="match status" value="1"/>
</dbReference>
<sequence>MPDSGKTLKDVAESLGISIATASRALAGQERISLETRRKVVQAADRIGYVPNRAARALVSGQTGFVGLVLPTRGHGFEDPFLGEFVTGLGAGLSEHGSDLFLTAVPPGESELSVVEHLVRDGRADGLVLARVTEEDPRVNFLMQRSFPFVAHGRILKTEAGYNWLDTDGRTAFIEAFDLLYAHGHRHFALVTISEPMTFRRQRLDGLNEAIARTDDPTVRLAVAASPRFDRETRAKEIQRLLTAADRPTAILTLFDGLAITVLQEAARLGLRVPEDISVIGFDNIPTAEHVPPGLTTFDTGIHDSAQEMAGMLMRSLSGHSSKPETRLVHPRLVLRGSHGPAPKN</sequence>
<name>A0A4R0P8J8_9HYPH</name>
<dbReference type="CDD" id="cd01392">
    <property type="entry name" value="HTH_LacI"/>
    <property type="match status" value="1"/>
</dbReference>
<organism evidence="5 6">
    <name type="scientific">Oricola cellulosilytica</name>
    <dbReference type="NCBI Taxonomy" id="1429082"/>
    <lineage>
        <taxon>Bacteria</taxon>
        <taxon>Pseudomonadati</taxon>
        <taxon>Pseudomonadota</taxon>
        <taxon>Alphaproteobacteria</taxon>
        <taxon>Hyphomicrobiales</taxon>
        <taxon>Ahrensiaceae</taxon>
        <taxon>Oricola</taxon>
    </lineage>
</organism>
<evidence type="ECO:0000259" key="4">
    <source>
        <dbReference type="PROSITE" id="PS50932"/>
    </source>
</evidence>
<dbReference type="SUPFAM" id="SSF47413">
    <property type="entry name" value="lambda repressor-like DNA-binding domains"/>
    <property type="match status" value="1"/>
</dbReference>
<comment type="caution">
    <text evidence="5">The sequence shown here is derived from an EMBL/GenBank/DDBJ whole genome shotgun (WGS) entry which is preliminary data.</text>
</comment>
<reference evidence="5 6" key="1">
    <citation type="journal article" date="2015" name="Antonie Van Leeuwenhoek">
        <title>Oricola cellulosilytica gen. nov., sp. nov., a cellulose-degrading bacterium of the family Phyllobacteriaceae isolated from surface seashore water, and emended descriptions of Mesorhizobium loti and Phyllobacterium myrsinacearum.</title>
        <authorList>
            <person name="Hameed A."/>
            <person name="Shahina M."/>
            <person name="Lai W.A."/>
            <person name="Lin S.Y."/>
            <person name="Young L.S."/>
            <person name="Liu Y.C."/>
            <person name="Hsu Y.H."/>
            <person name="Young C.C."/>
        </authorList>
    </citation>
    <scope>NUCLEOTIDE SEQUENCE [LARGE SCALE GENOMIC DNA]</scope>
    <source>
        <strain evidence="5 6">KCTC 52183</strain>
    </source>
</reference>
<dbReference type="InterPro" id="IPR028082">
    <property type="entry name" value="Peripla_BP_I"/>
</dbReference>
<keyword evidence="6" id="KW-1185">Reference proteome</keyword>
<dbReference type="InterPro" id="IPR010982">
    <property type="entry name" value="Lambda_DNA-bd_dom_sf"/>
</dbReference>
<dbReference type="OrthoDB" id="234496at2"/>
<evidence type="ECO:0000313" key="5">
    <source>
        <dbReference type="EMBL" id="TCD12301.1"/>
    </source>
</evidence>
<keyword evidence="1" id="KW-0805">Transcription regulation</keyword>
<dbReference type="InterPro" id="IPR046335">
    <property type="entry name" value="LacI/GalR-like_sensor"/>
</dbReference>
<dbReference type="PANTHER" id="PTHR30146:SF109">
    <property type="entry name" value="HTH-TYPE TRANSCRIPTIONAL REGULATOR GALS"/>
    <property type="match status" value="1"/>
</dbReference>
<dbReference type="InterPro" id="IPR000843">
    <property type="entry name" value="HTH_LacI"/>
</dbReference>
<evidence type="ECO:0000256" key="3">
    <source>
        <dbReference type="ARBA" id="ARBA00023163"/>
    </source>
</evidence>
<dbReference type="RefSeq" id="WP_131570366.1">
    <property type="nucleotide sequence ID" value="NZ_JAINFK010000005.1"/>
</dbReference>
<dbReference type="Pfam" id="PF13377">
    <property type="entry name" value="Peripla_BP_3"/>
    <property type="match status" value="1"/>
</dbReference>
<dbReference type="PROSITE" id="PS50932">
    <property type="entry name" value="HTH_LACI_2"/>
    <property type="match status" value="1"/>
</dbReference>
<proteinExistence type="predicted"/>
<dbReference type="Proteomes" id="UP000291301">
    <property type="component" value="Unassembled WGS sequence"/>
</dbReference>
<dbReference type="GO" id="GO:0003700">
    <property type="term" value="F:DNA-binding transcription factor activity"/>
    <property type="evidence" value="ECO:0007669"/>
    <property type="project" value="TreeGrafter"/>
</dbReference>
<keyword evidence="2" id="KW-0238">DNA-binding</keyword>